<sequence>MKFYIRRAILGIIATPLVAVAWCVFYALLIGLGGIPTQTIGETFANGLLIGSVLAILLTFAPQVKRLLG</sequence>
<name>A0A6J7WRB1_9CAUD</name>
<keyword evidence="1" id="KW-0812">Transmembrane</keyword>
<keyword evidence="1" id="KW-0472">Membrane</keyword>
<feature type="transmembrane region" description="Helical" evidence="1">
    <location>
        <begin position="44"/>
        <end position="61"/>
    </location>
</feature>
<evidence type="ECO:0000313" key="2">
    <source>
        <dbReference type="EMBL" id="CAB4128707.1"/>
    </source>
</evidence>
<gene>
    <name evidence="2" type="ORF">UFOVP113_75</name>
    <name evidence="3" type="ORF">UFOVP225_62</name>
</gene>
<keyword evidence="1" id="KW-1133">Transmembrane helix</keyword>
<evidence type="ECO:0000313" key="3">
    <source>
        <dbReference type="EMBL" id="CAB5219378.1"/>
    </source>
</evidence>
<dbReference type="EMBL" id="LR798275">
    <property type="protein sequence ID" value="CAB5219378.1"/>
    <property type="molecule type" value="Genomic_DNA"/>
</dbReference>
<evidence type="ECO:0000256" key="1">
    <source>
        <dbReference type="SAM" id="Phobius"/>
    </source>
</evidence>
<accession>A0A6J7WRB1</accession>
<dbReference type="EMBL" id="LR796231">
    <property type="protein sequence ID" value="CAB4128707.1"/>
    <property type="molecule type" value="Genomic_DNA"/>
</dbReference>
<feature type="transmembrane region" description="Helical" evidence="1">
    <location>
        <begin position="12"/>
        <end position="32"/>
    </location>
</feature>
<proteinExistence type="predicted"/>
<reference evidence="3" key="1">
    <citation type="submission" date="2020-05" db="EMBL/GenBank/DDBJ databases">
        <authorList>
            <person name="Chiriac C."/>
            <person name="Salcher M."/>
            <person name="Ghai R."/>
            <person name="Kavagutti S V."/>
        </authorList>
    </citation>
    <scope>NUCLEOTIDE SEQUENCE</scope>
</reference>
<organism evidence="3">
    <name type="scientific">uncultured Caudovirales phage</name>
    <dbReference type="NCBI Taxonomy" id="2100421"/>
    <lineage>
        <taxon>Viruses</taxon>
        <taxon>Duplodnaviria</taxon>
        <taxon>Heunggongvirae</taxon>
        <taxon>Uroviricota</taxon>
        <taxon>Caudoviricetes</taxon>
        <taxon>Peduoviridae</taxon>
        <taxon>Maltschvirus</taxon>
        <taxon>Maltschvirus maltsch</taxon>
    </lineage>
</organism>
<protein>
    <submittedName>
        <fullName evidence="3">Uncharacterized protein</fullName>
    </submittedName>
</protein>